<dbReference type="SUPFAM" id="SSF53850">
    <property type="entry name" value="Periplasmic binding protein-like II"/>
    <property type="match status" value="1"/>
</dbReference>
<sequence length="253" mass="29115">MSTKIYLPQNIFTRIFLSELSENDDTSFQFLSSALISRKISTEENSIGFIPSMDLITHKDLFVSAEIGISFNALLSNAYLHFKENQTTIDKLFLKGDISSNEALLSKILFKEMYDVDITPRLITPEFMVQDENILIAGDENYEKELFLNGLSFAEEIIELINAPYVNFLLASKDENVLKSFVIKHRDDFINGHPDSYDQLLKDFPQNSIDFISVNMQHVIFDLEDQDLEGIKSLLQLPYYHGITQDLFEIKFV</sequence>
<accession>A0A832LK79</accession>
<proteinExistence type="predicted"/>
<protein>
    <submittedName>
        <fullName evidence="1">Uncharacterized protein</fullName>
    </submittedName>
</protein>
<gene>
    <name evidence="1" type="ORF">ENS56_12870</name>
</gene>
<comment type="caution">
    <text evidence="1">The sequence shown here is derived from an EMBL/GenBank/DDBJ whole genome shotgun (WGS) entry which is preliminary data.</text>
</comment>
<name>A0A832LK79_9BACT</name>
<organism evidence="1">
    <name type="scientific">Ignavibacterium album</name>
    <dbReference type="NCBI Taxonomy" id="591197"/>
    <lineage>
        <taxon>Bacteria</taxon>
        <taxon>Pseudomonadati</taxon>
        <taxon>Ignavibacteriota</taxon>
        <taxon>Ignavibacteria</taxon>
        <taxon>Ignavibacteriales</taxon>
        <taxon>Ignavibacteriaceae</taxon>
        <taxon>Ignavibacterium</taxon>
    </lineage>
</organism>
<dbReference type="EMBL" id="DSVI01000020">
    <property type="protein sequence ID" value="HGT48921.1"/>
    <property type="molecule type" value="Genomic_DNA"/>
</dbReference>
<dbReference type="AlphaFoldDB" id="A0A832LK79"/>
<reference evidence="1" key="1">
    <citation type="journal article" date="2020" name="mSystems">
        <title>Genome- and Community-Level Interaction Insights into Carbon Utilization and Element Cycling Functions of Hydrothermarchaeota in Hydrothermal Sediment.</title>
        <authorList>
            <person name="Zhou Z."/>
            <person name="Liu Y."/>
            <person name="Xu W."/>
            <person name="Pan J."/>
            <person name="Luo Z.H."/>
            <person name="Li M."/>
        </authorList>
    </citation>
    <scope>NUCLEOTIDE SEQUENCE [LARGE SCALE GENOMIC DNA]</scope>
    <source>
        <strain evidence="1">SpSt-500</strain>
    </source>
</reference>
<evidence type="ECO:0000313" key="1">
    <source>
        <dbReference type="EMBL" id="HGT48921.1"/>
    </source>
</evidence>